<keyword evidence="4 6" id="KW-0472">Membrane</keyword>
<feature type="transmembrane region" description="Helical" evidence="6">
    <location>
        <begin position="445"/>
        <end position="464"/>
    </location>
</feature>
<evidence type="ECO:0000259" key="7">
    <source>
        <dbReference type="PROSITE" id="PS50801"/>
    </source>
</evidence>
<keyword evidence="3 6" id="KW-1133">Transmembrane helix</keyword>
<dbReference type="STRING" id="595528.A0A0D2VKY1"/>
<evidence type="ECO:0000256" key="2">
    <source>
        <dbReference type="ARBA" id="ARBA00022692"/>
    </source>
</evidence>
<accession>A0A0D2VKY1</accession>
<keyword evidence="2 6" id="KW-0812">Transmembrane</keyword>
<dbReference type="SUPFAM" id="SSF52091">
    <property type="entry name" value="SpoIIaa-like"/>
    <property type="match status" value="1"/>
</dbReference>
<evidence type="ECO:0000256" key="1">
    <source>
        <dbReference type="ARBA" id="ARBA00004141"/>
    </source>
</evidence>
<feature type="transmembrane region" description="Helical" evidence="6">
    <location>
        <begin position="261"/>
        <end position="281"/>
    </location>
</feature>
<dbReference type="FunCoup" id="A0A0D2VKY1">
    <property type="interactions" value="20"/>
</dbReference>
<feature type="transmembrane region" description="Helical" evidence="6">
    <location>
        <begin position="535"/>
        <end position="555"/>
    </location>
</feature>
<proteinExistence type="predicted"/>
<evidence type="ECO:0000313" key="9">
    <source>
        <dbReference type="Proteomes" id="UP000008743"/>
    </source>
</evidence>
<dbReference type="RefSeq" id="XP_004364859.1">
    <property type="nucleotide sequence ID" value="XM_004364802.2"/>
</dbReference>
<feature type="transmembrane region" description="Helical" evidence="6">
    <location>
        <begin position="288"/>
        <end position="305"/>
    </location>
</feature>
<evidence type="ECO:0000256" key="3">
    <source>
        <dbReference type="ARBA" id="ARBA00022989"/>
    </source>
</evidence>
<feature type="transmembrane region" description="Helical" evidence="6">
    <location>
        <begin position="575"/>
        <end position="595"/>
    </location>
</feature>
<dbReference type="GO" id="GO:0016020">
    <property type="term" value="C:membrane"/>
    <property type="evidence" value="ECO:0007669"/>
    <property type="project" value="UniProtKB-SubCell"/>
</dbReference>
<evidence type="ECO:0000256" key="4">
    <source>
        <dbReference type="ARBA" id="ARBA00023136"/>
    </source>
</evidence>
<dbReference type="Proteomes" id="UP000008743">
    <property type="component" value="Unassembled WGS sequence"/>
</dbReference>
<feature type="compositionally biased region" description="Polar residues" evidence="5">
    <location>
        <begin position="137"/>
        <end position="157"/>
    </location>
</feature>
<evidence type="ECO:0000256" key="6">
    <source>
        <dbReference type="SAM" id="Phobius"/>
    </source>
</evidence>
<dbReference type="InterPro" id="IPR002645">
    <property type="entry name" value="STAS_dom"/>
</dbReference>
<dbReference type="GO" id="GO:0055085">
    <property type="term" value="P:transmembrane transport"/>
    <property type="evidence" value="ECO:0007669"/>
    <property type="project" value="InterPro"/>
</dbReference>
<dbReference type="eggNOG" id="KOG0236">
    <property type="taxonomic scope" value="Eukaryota"/>
</dbReference>
<sequence>MSDRVPLFGYHRTELDPLLMRDSLAMEDQATNATERNTNNNNNNNNALSQSQMYIGTQGLLHGAAGGRGGHGGHGGGGGGRARASSPHTDHPRPARSVSVPDGTDMIAPASPGGVIRPRRSLLPGVRMTDEEYLRPTSPTSMDTNNQSGDGATGSSYNNNNNNNSGSEASTSYSADVAAATAAAASTSITFKPTFAQSTEIGANASETSSGDHDFLSGAPSRSWKSTVRAMWGTAKSRAPYYIPSIRWLPRYTLDHFRSDIIAGLTIAVMIVPQGLSYSALADLPTTHGLYCAFVPVLVYTFLGLSRQISVGPEAVIAILTGSALENMGDDDTRVMYAAVLCLLVGLFTFTLGLFRLGFLDSMLSRPLVEGFVLATAVVIMVEQLHGLLGLHVHLDQEASTFSKLQSIAENIDETHGLTCAFGFVALAFLLALHFARKRWPDLQWLRFFPGILLVVIFGTIISWQTNAEENGVHIMGHVNGTFYTPRAPKLTSSTLTDMAGPAALISVVGFVEASAIAKTYSAKYGYQVSPNRELVALGAANLIGSFFGAFPTFASLPRSAINDMAGAKTQMTGVIVAGVVVLTIGTMLPLFVHLPRACMSAIVFSAAVALLHFDQVRFIIRMRAYRDALLLLVTFAVTLSIGVETGLVVGIAVSIVLVIRHTTLPRMTILGGVSGTDKFKPVDSFSHVNSENLLVIKIDEALYFANTGQLKDALRRIEMLGNLEVHPSQEPSVPPVFAVIFDLRDMPSIDASGVQILMEIVVEYRSRGVDVAFVKVRDSSKQYFHRSGFLELVGEDHIFNKATEARRFLLQR</sequence>
<dbReference type="InterPro" id="IPR011547">
    <property type="entry name" value="SLC26A/SulP_dom"/>
</dbReference>
<dbReference type="Pfam" id="PF01740">
    <property type="entry name" value="STAS"/>
    <property type="match status" value="1"/>
</dbReference>
<name>A0A0D2VKY1_CAPO3</name>
<dbReference type="EMBL" id="KE346361">
    <property type="protein sequence ID" value="KJE90732.1"/>
    <property type="molecule type" value="Genomic_DNA"/>
</dbReference>
<dbReference type="PROSITE" id="PS50801">
    <property type="entry name" value="STAS"/>
    <property type="match status" value="1"/>
</dbReference>
<dbReference type="PhylomeDB" id="A0A0D2VKY1"/>
<feature type="transmembrane region" description="Helical" evidence="6">
    <location>
        <begin position="415"/>
        <end position="433"/>
    </location>
</feature>
<organism evidence="8 9">
    <name type="scientific">Capsaspora owczarzaki (strain ATCC 30864)</name>
    <dbReference type="NCBI Taxonomy" id="595528"/>
    <lineage>
        <taxon>Eukaryota</taxon>
        <taxon>Filasterea</taxon>
        <taxon>Capsaspora</taxon>
    </lineage>
</organism>
<feature type="transmembrane region" description="Helical" evidence="6">
    <location>
        <begin position="335"/>
        <end position="359"/>
    </location>
</feature>
<feature type="transmembrane region" description="Helical" evidence="6">
    <location>
        <begin position="371"/>
        <end position="395"/>
    </location>
</feature>
<dbReference type="NCBIfam" id="TIGR00815">
    <property type="entry name" value="sulP"/>
    <property type="match status" value="1"/>
</dbReference>
<dbReference type="InterPro" id="IPR036513">
    <property type="entry name" value="STAS_dom_sf"/>
</dbReference>
<feature type="transmembrane region" description="Helical" evidence="6">
    <location>
        <begin position="499"/>
        <end position="523"/>
    </location>
</feature>
<dbReference type="InterPro" id="IPR001902">
    <property type="entry name" value="SLC26A/SulP_fam"/>
</dbReference>
<protein>
    <recommendedName>
        <fullName evidence="7">STAS domain-containing protein</fullName>
    </recommendedName>
</protein>
<dbReference type="Gene3D" id="3.30.750.24">
    <property type="entry name" value="STAS domain"/>
    <property type="match status" value="1"/>
</dbReference>
<dbReference type="Pfam" id="PF00916">
    <property type="entry name" value="Sulfate_transp"/>
    <property type="match status" value="1"/>
</dbReference>
<keyword evidence="9" id="KW-1185">Reference proteome</keyword>
<feature type="transmembrane region" description="Helical" evidence="6">
    <location>
        <begin position="633"/>
        <end position="660"/>
    </location>
</feature>
<dbReference type="PANTHER" id="PTHR11814">
    <property type="entry name" value="SULFATE TRANSPORTER"/>
    <property type="match status" value="1"/>
</dbReference>
<feature type="region of interest" description="Disordered" evidence="5">
    <location>
        <begin position="61"/>
        <end position="170"/>
    </location>
</feature>
<comment type="subcellular location">
    <subcellularLocation>
        <location evidence="1">Membrane</location>
        <topology evidence="1">Multi-pass membrane protein</topology>
    </subcellularLocation>
</comment>
<dbReference type="InParanoid" id="A0A0D2VKY1"/>
<dbReference type="OrthoDB" id="427213at2759"/>
<dbReference type="AlphaFoldDB" id="A0A0D2VKY1"/>
<evidence type="ECO:0000313" key="8">
    <source>
        <dbReference type="EMBL" id="KJE90732.1"/>
    </source>
</evidence>
<feature type="compositionally biased region" description="Low complexity" evidence="5">
    <location>
        <begin position="158"/>
        <end position="170"/>
    </location>
</feature>
<reference evidence="9" key="1">
    <citation type="submission" date="2011-02" db="EMBL/GenBank/DDBJ databases">
        <title>The Genome Sequence of Capsaspora owczarzaki ATCC 30864.</title>
        <authorList>
            <person name="Russ C."/>
            <person name="Cuomo C."/>
            <person name="Burger G."/>
            <person name="Gray M.W."/>
            <person name="Holland P.W.H."/>
            <person name="King N."/>
            <person name="Lang F.B.F."/>
            <person name="Roger A.J."/>
            <person name="Ruiz-Trillo I."/>
            <person name="Young S.K."/>
            <person name="Zeng Q."/>
            <person name="Gargeya S."/>
            <person name="Alvarado L."/>
            <person name="Berlin A."/>
            <person name="Chapman S.B."/>
            <person name="Chen Z."/>
            <person name="Freedman E."/>
            <person name="Gellesch M."/>
            <person name="Goldberg J."/>
            <person name="Griggs A."/>
            <person name="Gujja S."/>
            <person name="Heilman E."/>
            <person name="Heiman D."/>
            <person name="Howarth C."/>
            <person name="Mehta T."/>
            <person name="Neiman D."/>
            <person name="Pearson M."/>
            <person name="Roberts A."/>
            <person name="Saif S."/>
            <person name="Shea T."/>
            <person name="Shenoy N."/>
            <person name="Sisk P."/>
            <person name="Stolte C."/>
            <person name="Sykes S."/>
            <person name="White J."/>
            <person name="Yandava C."/>
            <person name="Haas B."/>
            <person name="Nusbaum C."/>
            <person name="Birren B."/>
        </authorList>
    </citation>
    <scope>NUCLEOTIDE SEQUENCE</scope>
    <source>
        <strain evidence="9">ATCC 30864</strain>
    </source>
</reference>
<dbReference type="CDD" id="cd07042">
    <property type="entry name" value="STAS_SulP_like_sulfate_transporter"/>
    <property type="match status" value="1"/>
</dbReference>
<dbReference type="OMA" id="WNENQDL"/>
<feature type="domain" description="STAS" evidence="7">
    <location>
        <begin position="692"/>
        <end position="810"/>
    </location>
</feature>
<feature type="compositionally biased region" description="Gly residues" evidence="5">
    <location>
        <begin position="64"/>
        <end position="81"/>
    </location>
</feature>
<gene>
    <name evidence="8" type="ORF">CAOG_001991</name>
</gene>
<evidence type="ECO:0000256" key="5">
    <source>
        <dbReference type="SAM" id="MobiDB-lite"/>
    </source>
</evidence>